<feature type="domain" description="tRNA(Ile)-lysidine/2-thiocytidine synthase N-terminal" evidence="8">
    <location>
        <begin position="49"/>
        <end position="278"/>
    </location>
</feature>
<dbReference type="InterPro" id="IPR012094">
    <property type="entry name" value="tRNA_Ile_lys_synt"/>
</dbReference>
<gene>
    <name evidence="9" type="ORF">CDD82_4180</name>
</gene>
<dbReference type="EMBL" id="NJEU01000034">
    <property type="protein sequence ID" value="PHH82962.1"/>
    <property type="molecule type" value="Genomic_DNA"/>
</dbReference>
<comment type="catalytic activity">
    <reaction evidence="6">
        <text>cytidine(34) in tRNA(Ile2) + L-lysine + ATP = lysidine(34) in tRNA(Ile2) + AMP + diphosphate + H(+)</text>
        <dbReference type="Rhea" id="RHEA:43744"/>
        <dbReference type="Rhea" id="RHEA-COMP:10625"/>
        <dbReference type="Rhea" id="RHEA-COMP:10670"/>
        <dbReference type="ChEBI" id="CHEBI:15378"/>
        <dbReference type="ChEBI" id="CHEBI:30616"/>
        <dbReference type="ChEBI" id="CHEBI:32551"/>
        <dbReference type="ChEBI" id="CHEBI:33019"/>
        <dbReference type="ChEBI" id="CHEBI:82748"/>
        <dbReference type="ChEBI" id="CHEBI:83665"/>
        <dbReference type="ChEBI" id="CHEBI:456215"/>
        <dbReference type="EC" id="6.3.4.19"/>
    </reaction>
</comment>
<dbReference type="GO" id="GO:0032267">
    <property type="term" value="F:tRNA(Ile)-lysidine synthase activity"/>
    <property type="evidence" value="ECO:0007669"/>
    <property type="project" value="UniProtKB-EC"/>
</dbReference>
<dbReference type="GO" id="GO:0005524">
    <property type="term" value="F:ATP binding"/>
    <property type="evidence" value="ECO:0007669"/>
    <property type="project" value="UniProtKB-KW"/>
</dbReference>
<dbReference type="EC" id="6.3.4.19" evidence="1"/>
<feature type="compositionally biased region" description="Basic and acidic residues" evidence="7">
    <location>
        <begin position="561"/>
        <end position="570"/>
    </location>
</feature>
<reference evidence="9 10" key="1">
    <citation type="submission" date="2017-06" db="EMBL/GenBank/DDBJ databases">
        <title>Ant-infecting Ophiocordyceps genomes reveal a high diversity of potential behavioral manipulation genes and a possible major role for enterotoxins.</title>
        <authorList>
            <person name="De Bekker C."/>
            <person name="Evans H.C."/>
            <person name="Brachmann A."/>
            <person name="Hughes D.P."/>
        </authorList>
    </citation>
    <scope>NUCLEOTIDE SEQUENCE [LARGE SCALE GENOMIC DNA]</scope>
    <source>
        <strain evidence="9 10">1348a</strain>
    </source>
</reference>
<dbReference type="AlphaFoldDB" id="A0A2C5ZSY3"/>
<dbReference type="PANTHER" id="PTHR43033">
    <property type="entry name" value="TRNA(ILE)-LYSIDINE SYNTHASE-RELATED"/>
    <property type="match status" value="1"/>
</dbReference>
<evidence type="ECO:0000313" key="9">
    <source>
        <dbReference type="EMBL" id="PHH82962.1"/>
    </source>
</evidence>
<dbReference type="GO" id="GO:0008033">
    <property type="term" value="P:tRNA processing"/>
    <property type="evidence" value="ECO:0007669"/>
    <property type="project" value="UniProtKB-KW"/>
</dbReference>
<sequence length="659" mass="73966">MAAPAHALFRNTCSKPISLTEFRDVLAACRPPIHSAAPKHPRPRFQDLALAVSGGVDSMAMAWLVSKTIDAFPGIKIGGCPTHGAVGIVIDHGLRPNSAHEASRVASALRDLCIAPHVKTISLSSVSPGPGSSVESLARKMRFRKLGLTCLDLQIFNLLLAHHRDDQHETVLMRLALGHCYRGLQGIMATNAIPECHDLHGVSKSGLLSSPPISRPQGKRRKKISPLEYERGGVTIHRPLLEFDKDQLMATCEANKVPWFQDDTNFDQTLTLRNAIRHMVQAHQLPQALQRPAINAMCQRAKARAAHEDQQAHRWLVRHGVIRDLNTNGGTLLVTFPPRGKRWNQRRRLFAKARLQRRRIIAALVVRKLIDFVTPELQLQPVVDLHTPVDWLFPELRHRPQAETKGFTISGVLFSNQGSDSWLLTRTPYPSNVPLPDICLHTGGLPLDRSLPSKHLKSRETTAPVLWDGRFWIRLESEKGMDLRLLPLLPEHLQQFRLSLSAPQRDAMNKCLKKYAPGKARFTLPAIYCSRKEESEGWTGAEKRIKAKEQGGSEEETEVEEQTKAEEATKSLRQTTDRLQLLALPTLGFSARHSLSLVSFKAMYKAVDYVLLKACQDEAKKPAPPHRVCFMSTSRCIRTRRLAASRNKARGTRRRRWVS</sequence>
<comment type="caution">
    <text evidence="9">The sequence shown here is derived from an EMBL/GenBank/DDBJ whole genome shotgun (WGS) entry which is preliminary data.</text>
</comment>
<evidence type="ECO:0000256" key="3">
    <source>
        <dbReference type="ARBA" id="ARBA00022694"/>
    </source>
</evidence>
<dbReference type="InterPro" id="IPR014729">
    <property type="entry name" value="Rossmann-like_a/b/a_fold"/>
</dbReference>
<evidence type="ECO:0000256" key="4">
    <source>
        <dbReference type="ARBA" id="ARBA00022741"/>
    </source>
</evidence>
<evidence type="ECO:0000313" key="10">
    <source>
        <dbReference type="Proteomes" id="UP000224854"/>
    </source>
</evidence>
<evidence type="ECO:0000256" key="2">
    <source>
        <dbReference type="ARBA" id="ARBA00022598"/>
    </source>
</evidence>
<keyword evidence="10" id="KW-1185">Reference proteome</keyword>
<accession>A0A2C5ZSY3</accession>
<keyword evidence="2" id="KW-0436">Ligase</keyword>
<evidence type="ECO:0000256" key="1">
    <source>
        <dbReference type="ARBA" id="ARBA00013267"/>
    </source>
</evidence>
<keyword evidence="3" id="KW-0819">tRNA processing</keyword>
<dbReference type="Gene3D" id="3.40.50.620">
    <property type="entry name" value="HUPs"/>
    <property type="match status" value="1"/>
</dbReference>
<evidence type="ECO:0000256" key="7">
    <source>
        <dbReference type="SAM" id="MobiDB-lite"/>
    </source>
</evidence>
<evidence type="ECO:0000256" key="6">
    <source>
        <dbReference type="ARBA" id="ARBA00048539"/>
    </source>
</evidence>
<dbReference type="HAMAP" id="MF_01161">
    <property type="entry name" value="tRNA_Ile_lys_synt"/>
    <property type="match status" value="1"/>
</dbReference>
<proteinExistence type="inferred from homology"/>
<protein>
    <recommendedName>
        <fullName evidence="1">tRNA(Ile)-lysidine synthetase</fullName>
        <ecNumber evidence="1">6.3.4.19</ecNumber>
    </recommendedName>
</protein>
<dbReference type="PANTHER" id="PTHR43033:SF1">
    <property type="entry name" value="TRNA(ILE)-LYSIDINE SYNTHASE-RELATED"/>
    <property type="match status" value="1"/>
</dbReference>
<keyword evidence="5" id="KW-0067">ATP-binding</keyword>
<dbReference type="OrthoDB" id="434144at2759"/>
<evidence type="ECO:0000259" key="8">
    <source>
        <dbReference type="Pfam" id="PF01171"/>
    </source>
</evidence>
<keyword evidence="4" id="KW-0547">Nucleotide-binding</keyword>
<feature type="region of interest" description="Disordered" evidence="7">
    <location>
        <begin position="539"/>
        <end position="572"/>
    </location>
</feature>
<name>A0A2C5ZSY3_9HYPO</name>
<dbReference type="Pfam" id="PF01171">
    <property type="entry name" value="ATP_bind_3"/>
    <property type="match status" value="1"/>
</dbReference>
<dbReference type="InterPro" id="IPR011063">
    <property type="entry name" value="TilS/TtcA_N"/>
</dbReference>
<evidence type="ECO:0000256" key="5">
    <source>
        <dbReference type="ARBA" id="ARBA00022840"/>
    </source>
</evidence>
<dbReference type="Proteomes" id="UP000224854">
    <property type="component" value="Unassembled WGS sequence"/>
</dbReference>
<dbReference type="InterPro" id="IPR012795">
    <property type="entry name" value="tRNA_Ile_lys_synt_N"/>
</dbReference>
<organism evidence="9 10">
    <name type="scientific">Ophiocordyceps australis</name>
    <dbReference type="NCBI Taxonomy" id="1399860"/>
    <lineage>
        <taxon>Eukaryota</taxon>
        <taxon>Fungi</taxon>
        <taxon>Dikarya</taxon>
        <taxon>Ascomycota</taxon>
        <taxon>Pezizomycotina</taxon>
        <taxon>Sordariomycetes</taxon>
        <taxon>Hypocreomycetidae</taxon>
        <taxon>Hypocreales</taxon>
        <taxon>Ophiocordycipitaceae</taxon>
        <taxon>Ophiocordyceps</taxon>
    </lineage>
</organism>
<feature type="compositionally biased region" description="Basic and acidic residues" evidence="7">
    <location>
        <begin position="539"/>
        <end position="551"/>
    </location>
</feature>
<dbReference type="SUPFAM" id="SSF52402">
    <property type="entry name" value="Adenine nucleotide alpha hydrolases-like"/>
    <property type="match status" value="1"/>
</dbReference>
<dbReference type="CDD" id="cd01992">
    <property type="entry name" value="TilS_N"/>
    <property type="match status" value="1"/>
</dbReference>